<keyword evidence="7" id="KW-1185">Reference proteome</keyword>
<dbReference type="Proteomes" id="UP001516400">
    <property type="component" value="Unassembled WGS sequence"/>
</dbReference>
<dbReference type="GO" id="GO:0005840">
    <property type="term" value="C:ribosome"/>
    <property type="evidence" value="ECO:0007669"/>
    <property type="project" value="UniProtKB-KW"/>
</dbReference>
<dbReference type="PANTHER" id="PTHR13528">
    <property type="entry name" value="39S RIBOSOMAL PROTEIN L28, MITOCHONDRIAL"/>
    <property type="match status" value="1"/>
</dbReference>
<gene>
    <name evidence="6" type="ORF">HHI36_011541</name>
</gene>
<evidence type="ECO:0000313" key="7">
    <source>
        <dbReference type="Proteomes" id="UP001516400"/>
    </source>
</evidence>
<name>A0ABD2MM04_9CUCU</name>
<dbReference type="InterPro" id="IPR026569">
    <property type="entry name" value="Ribosomal_bL28"/>
</dbReference>
<dbReference type="SUPFAM" id="SSF143800">
    <property type="entry name" value="L28p-like"/>
    <property type="match status" value="1"/>
</dbReference>
<evidence type="ECO:0000256" key="1">
    <source>
        <dbReference type="ARBA" id="ARBA00008760"/>
    </source>
</evidence>
<reference evidence="6 7" key="1">
    <citation type="journal article" date="2021" name="BMC Biol.">
        <title>Horizontally acquired antibacterial genes associated with adaptive radiation of ladybird beetles.</title>
        <authorList>
            <person name="Li H.S."/>
            <person name="Tang X.F."/>
            <person name="Huang Y.H."/>
            <person name="Xu Z.Y."/>
            <person name="Chen M.L."/>
            <person name="Du X.Y."/>
            <person name="Qiu B.Y."/>
            <person name="Chen P.T."/>
            <person name="Zhang W."/>
            <person name="Slipinski A."/>
            <person name="Escalona H.E."/>
            <person name="Waterhouse R.M."/>
            <person name="Zwick A."/>
            <person name="Pang H."/>
        </authorList>
    </citation>
    <scope>NUCLEOTIDE SEQUENCE [LARGE SCALE GENOMIC DNA]</scope>
    <source>
        <strain evidence="6">SYSU2018</strain>
    </source>
</reference>
<evidence type="ECO:0000256" key="2">
    <source>
        <dbReference type="ARBA" id="ARBA00022980"/>
    </source>
</evidence>
<evidence type="ECO:0000256" key="4">
    <source>
        <dbReference type="ARBA" id="ARBA00035269"/>
    </source>
</evidence>
<organism evidence="6 7">
    <name type="scientific">Cryptolaemus montrouzieri</name>
    <dbReference type="NCBI Taxonomy" id="559131"/>
    <lineage>
        <taxon>Eukaryota</taxon>
        <taxon>Metazoa</taxon>
        <taxon>Ecdysozoa</taxon>
        <taxon>Arthropoda</taxon>
        <taxon>Hexapoda</taxon>
        <taxon>Insecta</taxon>
        <taxon>Pterygota</taxon>
        <taxon>Neoptera</taxon>
        <taxon>Endopterygota</taxon>
        <taxon>Coleoptera</taxon>
        <taxon>Polyphaga</taxon>
        <taxon>Cucujiformia</taxon>
        <taxon>Coccinelloidea</taxon>
        <taxon>Coccinellidae</taxon>
        <taxon>Scymninae</taxon>
        <taxon>Scymnini</taxon>
        <taxon>Cryptolaemus</taxon>
    </lineage>
</organism>
<protein>
    <recommendedName>
        <fullName evidence="4">Large ribosomal subunit protein bL28m</fullName>
    </recommendedName>
    <alternativeName>
        <fullName evidence="5">39S ribosomal protein L28, mitochondrial</fullName>
    </alternativeName>
</protein>
<evidence type="ECO:0000256" key="3">
    <source>
        <dbReference type="ARBA" id="ARBA00023274"/>
    </source>
</evidence>
<evidence type="ECO:0000313" key="6">
    <source>
        <dbReference type="EMBL" id="KAL3267412.1"/>
    </source>
</evidence>
<comment type="caution">
    <text evidence="6">The sequence shown here is derived from an EMBL/GenBank/DDBJ whole genome shotgun (WGS) entry which is preliminary data.</text>
</comment>
<dbReference type="InterPro" id="IPR034704">
    <property type="entry name" value="Ribosomal_bL28/bL31-like_sf"/>
</dbReference>
<evidence type="ECO:0000256" key="5">
    <source>
        <dbReference type="ARBA" id="ARBA00035538"/>
    </source>
</evidence>
<accession>A0ABD2MM04</accession>
<proteinExistence type="inferred from homology"/>
<dbReference type="AlphaFoldDB" id="A0ABD2MM04"/>
<comment type="similarity">
    <text evidence="1">Belongs to the bacterial ribosomal protein bL28 family.</text>
</comment>
<dbReference type="GO" id="GO:1990904">
    <property type="term" value="C:ribonucleoprotein complex"/>
    <property type="evidence" value="ECO:0007669"/>
    <property type="project" value="UniProtKB-KW"/>
</dbReference>
<dbReference type="EMBL" id="JABFTP020000001">
    <property type="protein sequence ID" value="KAL3267412.1"/>
    <property type="molecule type" value="Genomic_DNA"/>
</dbReference>
<keyword evidence="2" id="KW-0689">Ribosomal protein</keyword>
<dbReference type="PANTHER" id="PTHR13528:SF2">
    <property type="entry name" value="LARGE RIBOSOMAL SUBUNIT PROTEIN BL28M"/>
    <property type="match status" value="1"/>
</dbReference>
<sequence length="278" mass="32181">MTSKSVKTLGIFRTPTIFEKGIGALLPAAYQKFYKEWKETSPTAVHYIPEEGKWRRDEITGEVKPIQNIPIPLIWPKEHNNQLWGGEGIVQGFQVRGKYKRRVPHFWVPFLRRSVVYSEILNKYMSVVVTDRAISLINAHYGFDHYLLKTPACDLKSLLALRLKRKILTELLHDCPAYEKDSAKQNQVLTEYGKYLSTYTPEEIEWYGYTYPEACKKMQAIIAEKNKPVPLKHIYRAQLLEKLKAGQETTNDGDIQDSESTATTWLQKINPFGKKQET</sequence>
<keyword evidence="3" id="KW-0687">Ribonucleoprotein</keyword>